<evidence type="ECO:0000313" key="1">
    <source>
        <dbReference type="EMBL" id="QHT12649.1"/>
    </source>
</evidence>
<name>A0A6C0D9L8_9ZZZZ</name>
<proteinExistence type="predicted"/>
<protein>
    <submittedName>
        <fullName evidence="1">Uncharacterized protein</fullName>
    </submittedName>
</protein>
<reference evidence="1" key="1">
    <citation type="journal article" date="2020" name="Nature">
        <title>Giant virus diversity and host interactions through global metagenomics.</title>
        <authorList>
            <person name="Schulz F."/>
            <person name="Roux S."/>
            <person name="Paez-Espino D."/>
            <person name="Jungbluth S."/>
            <person name="Walsh D.A."/>
            <person name="Denef V.J."/>
            <person name="McMahon K.D."/>
            <person name="Konstantinidis K.T."/>
            <person name="Eloe-Fadrosh E.A."/>
            <person name="Kyrpides N.C."/>
            <person name="Woyke T."/>
        </authorList>
    </citation>
    <scope>NUCLEOTIDE SEQUENCE</scope>
    <source>
        <strain evidence="1">GVMAG-M-3300023174-130</strain>
    </source>
</reference>
<dbReference type="AlphaFoldDB" id="A0A6C0D9L8"/>
<accession>A0A6C0D9L8</accession>
<dbReference type="EMBL" id="MN739549">
    <property type="protein sequence ID" value="QHT12649.1"/>
    <property type="molecule type" value="Genomic_DNA"/>
</dbReference>
<organism evidence="1">
    <name type="scientific">viral metagenome</name>
    <dbReference type="NCBI Taxonomy" id="1070528"/>
    <lineage>
        <taxon>unclassified sequences</taxon>
        <taxon>metagenomes</taxon>
        <taxon>organismal metagenomes</taxon>
    </lineage>
</organism>
<sequence>MSCLGPNYNPIPTREWYRFENVCVHNNNNNKNNSVIWNGKFYPLSNLKKGNVLQYKKNSANITKQQRYAQIVKGKWTNRTKTWGTQTVTYTNPNIASLKRICYNKIITNNGNETNASSCINSYQPTDLPLTCDKYIKPSFHSLPINKNVSSKTNQNMPFNKNNKQINNINYSNVLPKTIVTSNHATKTKTQNEVIPNGGILLYNISENICTGQIYSITEPQTCFPSTDSNIPGPPVYLCYNSNLPTYYPRQRVSFSAGGNKWPEGEKAFFYTNDENAQNCEI</sequence>